<dbReference type="Proteomes" id="UP000324800">
    <property type="component" value="Unassembled WGS sequence"/>
</dbReference>
<dbReference type="AlphaFoldDB" id="A0A5J4X8A4"/>
<dbReference type="EMBL" id="SNRW01000153">
    <property type="protein sequence ID" value="KAA6402996.1"/>
    <property type="molecule type" value="Genomic_DNA"/>
</dbReference>
<proteinExistence type="predicted"/>
<reference evidence="1 2" key="1">
    <citation type="submission" date="2019-03" db="EMBL/GenBank/DDBJ databases">
        <title>Single cell metagenomics reveals metabolic interactions within the superorganism composed of flagellate Streblomastix strix and complex community of Bacteroidetes bacteria on its surface.</title>
        <authorList>
            <person name="Treitli S.C."/>
            <person name="Kolisko M."/>
            <person name="Husnik F."/>
            <person name="Keeling P."/>
            <person name="Hampl V."/>
        </authorList>
    </citation>
    <scope>NUCLEOTIDE SEQUENCE [LARGE SCALE GENOMIC DNA]</scope>
    <source>
        <strain evidence="1">ST1C</strain>
    </source>
</reference>
<evidence type="ECO:0000313" key="1">
    <source>
        <dbReference type="EMBL" id="KAA6402996.1"/>
    </source>
</evidence>
<accession>A0A5J4X8A4</accession>
<organism evidence="1 2">
    <name type="scientific">Streblomastix strix</name>
    <dbReference type="NCBI Taxonomy" id="222440"/>
    <lineage>
        <taxon>Eukaryota</taxon>
        <taxon>Metamonada</taxon>
        <taxon>Preaxostyla</taxon>
        <taxon>Oxymonadida</taxon>
        <taxon>Streblomastigidae</taxon>
        <taxon>Streblomastix</taxon>
    </lineage>
</organism>
<sequence length="109" mass="12129">MPKECFWLAISQFIALKINYQQEKVAISKMLLRQILTNAINATQKTATIITIGNSFRARGIKAEMHGGKLVAAIDHNAFVEMEAQIVADNAAVPDASKESVKRKRVKKF</sequence>
<protein>
    <submittedName>
        <fullName evidence="1">Uncharacterized protein</fullName>
    </submittedName>
</protein>
<gene>
    <name evidence="1" type="ORF">EZS28_001473</name>
</gene>
<name>A0A5J4X8A4_9EUKA</name>
<comment type="caution">
    <text evidence="1">The sequence shown here is derived from an EMBL/GenBank/DDBJ whole genome shotgun (WGS) entry which is preliminary data.</text>
</comment>
<evidence type="ECO:0000313" key="2">
    <source>
        <dbReference type="Proteomes" id="UP000324800"/>
    </source>
</evidence>